<comment type="caution">
    <text evidence="1">The sequence shown here is derived from an EMBL/GenBank/DDBJ whole genome shotgun (WGS) entry which is preliminary data.</text>
</comment>
<dbReference type="EMBL" id="JAGINW010000001">
    <property type="protein sequence ID" value="MBP2328645.1"/>
    <property type="molecule type" value="Genomic_DNA"/>
</dbReference>
<name>A0ABS4TW80_9PSEU</name>
<proteinExistence type="predicted"/>
<organism evidence="1 2">
    <name type="scientific">Kibdelosporangium banguiense</name>
    <dbReference type="NCBI Taxonomy" id="1365924"/>
    <lineage>
        <taxon>Bacteria</taxon>
        <taxon>Bacillati</taxon>
        <taxon>Actinomycetota</taxon>
        <taxon>Actinomycetes</taxon>
        <taxon>Pseudonocardiales</taxon>
        <taxon>Pseudonocardiaceae</taxon>
        <taxon>Kibdelosporangium</taxon>
    </lineage>
</organism>
<keyword evidence="2" id="KW-1185">Reference proteome</keyword>
<protein>
    <recommendedName>
        <fullName evidence="3">DUF5642 domain-containing protein</fullName>
    </recommendedName>
</protein>
<accession>A0ABS4TW80</accession>
<sequence>MGRALGARHVFTMTDPQKTSGPNNAVSYTCNFSTPDRGGWLAALTVTTMDTTGPNSRITDLKVCPPNATPVAGVGDIASYCATPESTRGTFGAMKIAHGQQIGVTLFARLPEGTHDALRPLVKQVIDAQ</sequence>
<reference evidence="1 2" key="1">
    <citation type="submission" date="2021-03" db="EMBL/GenBank/DDBJ databases">
        <title>Sequencing the genomes of 1000 actinobacteria strains.</title>
        <authorList>
            <person name="Klenk H.-P."/>
        </authorList>
    </citation>
    <scope>NUCLEOTIDE SEQUENCE [LARGE SCALE GENOMIC DNA]</scope>
    <source>
        <strain evidence="1 2">DSM 46670</strain>
    </source>
</reference>
<evidence type="ECO:0000313" key="2">
    <source>
        <dbReference type="Proteomes" id="UP001519332"/>
    </source>
</evidence>
<evidence type="ECO:0000313" key="1">
    <source>
        <dbReference type="EMBL" id="MBP2328645.1"/>
    </source>
</evidence>
<dbReference type="Proteomes" id="UP001519332">
    <property type="component" value="Unassembled WGS sequence"/>
</dbReference>
<evidence type="ECO:0008006" key="3">
    <source>
        <dbReference type="Google" id="ProtNLM"/>
    </source>
</evidence>
<gene>
    <name evidence="1" type="ORF">JOF56_009030</name>
</gene>
<dbReference type="RefSeq" id="WP_209645596.1">
    <property type="nucleotide sequence ID" value="NZ_JAGINW010000001.1"/>
</dbReference>